<dbReference type="EMBL" id="JABBWD010000077">
    <property type="protein sequence ID" value="KAG1768763.1"/>
    <property type="molecule type" value="Genomic_DNA"/>
</dbReference>
<keyword evidence="2" id="KW-1185">Reference proteome</keyword>
<organism evidence="1 2">
    <name type="scientific">Suillus placidus</name>
    <dbReference type="NCBI Taxonomy" id="48579"/>
    <lineage>
        <taxon>Eukaryota</taxon>
        <taxon>Fungi</taxon>
        <taxon>Dikarya</taxon>
        <taxon>Basidiomycota</taxon>
        <taxon>Agaricomycotina</taxon>
        <taxon>Agaricomycetes</taxon>
        <taxon>Agaricomycetidae</taxon>
        <taxon>Boletales</taxon>
        <taxon>Suillineae</taxon>
        <taxon>Suillaceae</taxon>
        <taxon>Suillus</taxon>
    </lineage>
</organism>
<evidence type="ECO:0000313" key="2">
    <source>
        <dbReference type="Proteomes" id="UP000714275"/>
    </source>
</evidence>
<sequence length="109" mass="12155">MQDFNFHLVAWPDVRVPGSDQDQEDRPSLIPRAFQERPGVCLAYLNTVIGNVFGKQSIQAATDAPVRGTTGCPDNLPAFRKFFFRETVDPLDPGHCQELARQAMPPDGR</sequence>
<protein>
    <submittedName>
        <fullName evidence="1">Uncharacterized protein</fullName>
    </submittedName>
</protein>
<proteinExistence type="predicted"/>
<reference evidence="1" key="1">
    <citation type="journal article" date="2020" name="New Phytol.">
        <title>Comparative genomics reveals dynamic genome evolution in host specialist ectomycorrhizal fungi.</title>
        <authorList>
            <person name="Lofgren L.A."/>
            <person name="Nguyen N.H."/>
            <person name="Vilgalys R."/>
            <person name="Ruytinx J."/>
            <person name="Liao H.L."/>
            <person name="Branco S."/>
            <person name="Kuo A."/>
            <person name="LaButti K."/>
            <person name="Lipzen A."/>
            <person name="Andreopoulos W."/>
            <person name="Pangilinan J."/>
            <person name="Riley R."/>
            <person name="Hundley H."/>
            <person name="Na H."/>
            <person name="Barry K."/>
            <person name="Grigoriev I.V."/>
            <person name="Stajich J.E."/>
            <person name="Kennedy P.G."/>
        </authorList>
    </citation>
    <scope>NUCLEOTIDE SEQUENCE</scope>
    <source>
        <strain evidence="1">DOB743</strain>
    </source>
</reference>
<gene>
    <name evidence="1" type="ORF">EV702DRAFT_1049939</name>
</gene>
<dbReference type="Proteomes" id="UP000714275">
    <property type="component" value="Unassembled WGS sequence"/>
</dbReference>
<dbReference type="AlphaFoldDB" id="A0A9P7CWM7"/>
<comment type="caution">
    <text evidence="1">The sequence shown here is derived from an EMBL/GenBank/DDBJ whole genome shotgun (WGS) entry which is preliminary data.</text>
</comment>
<evidence type="ECO:0000313" key="1">
    <source>
        <dbReference type="EMBL" id="KAG1768763.1"/>
    </source>
</evidence>
<accession>A0A9P7CWM7</accession>
<dbReference type="OrthoDB" id="2691372at2759"/>
<name>A0A9P7CWM7_9AGAM</name>